<accession>A0A0C9X6F1</accession>
<sequence>LNCETQWVRLCSIQKKLYIPHLGCVSLDIVPRNWVCEACKTRSDHDDDVTLPYMAMCLIT</sequence>
<feature type="non-terminal residue" evidence="1">
    <location>
        <position position="60"/>
    </location>
</feature>
<organism evidence="1 2">
    <name type="scientific">Laccaria amethystina LaAM-08-1</name>
    <dbReference type="NCBI Taxonomy" id="1095629"/>
    <lineage>
        <taxon>Eukaryota</taxon>
        <taxon>Fungi</taxon>
        <taxon>Dikarya</taxon>
        <taxon>Basidiomycota</taxon>
        <taxon>Agaricomycotina</taxon>
        <taxon>Agaricomycetes</taxon>
        <taxon>Agaricomycetidae</taxon>
        <taxon>Agaricales</taxon>
        <taxon>Agaricineae</taxon>
        <taxon>Hydnangiaceae</taxon>
        <taxon>Laccaria</taxon>
    </lineage>
</organism>
<evidence type="ECO:0000313" key="2">
    <source>
        <dbReference type="Proteomes" id="UP000054477"/>
    </source>
</evidence>
<dbReference type="AlphaFoldDB" id="A0A0C9X6F1"/>
<reference evidence="1 2" key="1">
    <citation type="submission" date="2014-04" db="EMBL/GenBank/DDBJ databases">
        <authorList>
            <consortium name="DOE Joint Genome Institute"/>
            <person name="Kuo A."/>
            <person name="Kohler A."/>
            <person name="Nagy L.G."/>
            <person name="Floudas D."/>
            <person name="Copeland A."/>
            <person name="Barry K.W."/>
            <person name="Cichocki N."/>
            <person name="Veneault-Fourrey C."/>
            <person name="LaButti K."/>
            <person name="Lindquist E.A."/>
            <person name="Lipzen A."/>
            <person name="Lundell T."/>
            <person name="Morin E."/>
            <person name="Murat C."/>
            <person name="Sun H."/>
            <person name="Tunlid A."/>
            <person name="Henrissat B."/>
            <person name="Grigoriev I.V."/>
            <person name="Hibbett D.S."/>
            <person name="Martin F."/>
            <person name="Nordberg H.P."/>
            <person name="Cantor M.N."/>
            <person name="Hua S.X."/>
        </authorList>
    </citation>
    <scope>NUCLEOTIDE SEQUENCE [LARGE SCALE GENOMIC DNA]</scope>
    <source>
        <strain evidence="1 2">LaAM-08-1</strain>
    </source>
</reference>
<proteinExistence type="predicted"/>
<feature type="non-terminal residue" evidence="1">
    <location>
        <position position="1"/>
    </location>
</feature>
<name>A0A0C9X6F1_9AGAR</name>
<dbReference type="EMBL" id="KN838856">
    <property type="protein sequence ID" value="KIJ93236.1"/>
    <property type="molecule type" value="Genomic_DNA"/>
</dbReference>
<dbReference type="HOGENOM" id="CLU_2948099_0_0_1"/>
<dbReference type="Proteomes" id="UP000054477">
    <property type="component" value="Unassembled WGS sequence"/>
</dbReference>
<keyword evidence="2" id="KW-1185">Reference proteome</keyword>
<protein>
    <recommendedName>
        <fullName evidence="3">Zinc finger PHD-type domain-containing protein</fullName>
    </recommendedName>
</protein>
<reference evidence="2" key="2">
    <citation type="submission" date="2015-01" db="EMBL/GenBank/DDBJ databases">
        <title>Evolutionary Origins and Diversification of the Mycorrhizal Mutualists.</title>
        <authorList>
            <consortium name="DOE Joint Genome Institute"/>
            <consortium name="Mycorrhizal Genomics Consortium"/>
            <person name="Kohler A."/>
            <person name="Kuo A."/>
            <person name="Nagy L.G."/>
            <person name="Floudas D."/>
            <person name="Copeland A."/>
            <person name="Barry K.W."/>
            <person name="Cichocki N."/>
            <person name="Veneault-Fourrey C."/>
            <person name="LaButti K."/>
            <person name="Lindquist E.A."/>
            <person name="Lipzen A."/>
            <person name="Lundell T."/>
            <person name="Morin E."/>
            <person name="Murat C."/>
            <person name="Riley R."/>
            <person name="Ohm R."/>
            <person name="Sun H."/>
            <person name="Tunlid A."/>
            <person name="Henrissat B."/>
            <person name="Grigoriev I.V."/>
            <person name="Hibbett D.S."/>
            <person name="Martin F."/>
        </authorList>
    </citation>
    <scope>NUCLEOTIDE SEQUENCE [LARGE SCALE GENOMIC DNA]</scope>
    <source>
        <strain evidence="2">LaAM-08-1</strain>
    </source>
</reference>
<evidence type="ECO:0008006" key="3">
    <source>
        <dbReference type="Google" id="ProtNLM"/>
    </source>
</evidence>
<gene>
    <name evidence="1" type="ORF">K443DRAFT_36791</name>
</gene>
<evidence type="ECO:0000313" key="1">
    <source>
        <dbReference type="EMBL" id="KIJ93236.1"/>
    </source>
</evidence>